<reference evidence="3 4" key="1">
    <citation type="submission" date="2015-11" db="EMBL/GenBank/DDBJ databases">
        <title>Whole-Genome Sequence of Candidatus Oderbacter manganicum from the National Park Lower Oder Valley, Germany.</title>
        <authorList>
            <person name="Braun B."/>
            <person name="Liere K."/>
            <person name="Szewzyk U."/>
        </authorList>
    </citation>
    <scope>NUCLEOTIDE SEQUENCE [LARGE SCALE GENOMIC DNA]</scope>
    <source>
        <strain evidence="3 4">OTSz_A_272</strain>
    </source>
</reference>
<dbReference type="FunFam" id="3.30.1370.70:FF:000001">
    <property type="entry name" value="NifU-like protein 4, mitochondrial"/>
    <property type="match status" value="1"/>
</dbReference>
<keyword evidence="4" id="KW-1185">Reference proteome</keyword>
<dbReference type="PIRSF" id="PIRSF036773">
    <property type="entry name" value="HIRIP5"/>
    <property type="match status" value="1"/>
</dbReference>
<organism evidence="3 4">
    <name type="scientific">Candidatus Viadribacter manganicus</name>
    <dbReference type="NCBI Taxonomy" id="1759059"/>
    <lineage>
        <taxon>Bacteria</taxon>
        <taxon>Pseudomonadati</taxon>
        <taxon>Pseudomonadota</taxon>
        <taxon>Alphaproteobacteria</taxon>
        <taxon>Hyphomonadales</taxon>
        <taxon>Hyphomonadaceae</taxon>
        <taxon>Candidatus Viadribacter</taxon>
    </lineage>
</organism>
<dbReference type="EMBL" id="CP013244">
    <property type="protein sequence ID" value="ANP46242.1"/>
    <property type="molecule type" value="Genomic_DNA"/>
</dbReference>
<sequence length="192" mass="20780">MFIQTESTPNPRTLKFLPGRDVLGQGSREYGDADAALGAPLATALFNVDGVERVYLGGDFITITKSEEIEWPHLKPHVLAAIMDHFTSGRPVLGEGAAPSDETDEADVVYEGDAAGIVKELKEIIDARVRPAVARDGGDITFHSWDHDQGIVRLNMRGACAGCPSSTLTLKQGIENMLRHYVPEVNAVEQVV</sequence>
<gene>
    <name evidence="3" type="ORF">ATE48_10095</name>
</gene>
<dbReference type="GO" id="GO:0005506">
    <property type="term" value="F:iron ion binding"/>
    <property type="evidence" value="ECO:0007669"/>
    <property type="project" value="InterPro"/>
</dbReference>
<dbReference type="Proteomes" id="UP000092498">
    <property type="component" value="Chromosome"/>
</dbReference>
<dbReference type="Pfam" id="PF01106">
    <property type="entry name" value="NifU"/>
    <property type="match status" value="1"/>
</dbReference>
<evidence type="ECO:0000259" key="2">
    <source>
        <dbReference type="SMART" id="SM00932"/>
    </source>
</evidence>
<dbReference type="InterPro" id="IPR001075">
    <property type="entry name" value="NIF_FeS_clus_asmbl_NifU_C"/>
</dbReference>
<feature type="domain" description="Scaffold protein Nfu/NifU N-terminal" evidence="2">
    <location>
        <begin position="3"/>
        <end position="89"/>
    </location>
</feature>
<evidence type="ECO:0000313" key="4">
    <source>
        <dbReference type="Proteomes" id="UP000092498"/>
    </source>
</evidence>
<dbReference type="InParanoid" id="A0A1B1AI57"/>
<evidence type="ECO:0000313" key="3">
    <source>
        <dbReference type="EMBL" id="ANP46242.1"/>
    </source>
</evidence>
<accession>A0A1B1AI57</accession>
<dbReference type="OrthoDB" id="9796965at2"/>
<dbReference type="KEGG" id="cbot:ATE48_10095"/>
<dbReference type="InterPro" id="IPR034904">
    <property type="entry name" value="FSCA_dom_sf"/>
</dbReference>
<dbReference type="PANTHER" id="PTHR11178">
    <property type="entry name" value="IRON-SULFUR CLUSTER SCAFFOLD PROTEIN NFU-RELATED"/>
    <property type="match status" value="1"/>
</dbReference>
<dbReference type="InterPro" id="IPR036498">
    <property type="entry name" value="Nfu/NifU_N_sf"/>
</dbReference>
<dbReference type="SUPFAM" id="SSF117916">
    <property type="entry name" value="Fe-S cluster assembly (FSCA) domain-like"/>
    <property type="match status" value="1"/>
</dbReference>
<dbReference type="GO" id="GO:0016226">
    <property type="term" value="P:iron-sulfur cluster assembly"/>
    <property type="evidence" value="ECO:0007669"/>
    <property type="project" value="InterPro"/>
</dbReference>
<dbReference type="Gene3D" id="3.30.300.130">
    <property type="entry name" value="Fe-S cluster assembly (FSCA)"/>
    <property type="match status" value="1"/>
</dbReference>
<dbReference type="AlphaFoldDB" id="A0A1B1AI57"/>
<dbReference type="Gene3D" id="3.30.1370.70">
    <property type="entry name" value="Scaffold protein Nfu/NifU, N-terminal domain"/>
    <property type="match status" value="1"/>
</dbReference>
<dbReference type="PANTHER" id="PTHR11178:SF1">
    <property type="entry name" value="NFU1 IRON-SULFUR CLUSTER SCAFFOLD HOMOLOG, MITOCHONDRIAL"/>
    <property type="match status" value="1"/>
</dbReference>
<dbReference type="InterPro" id="IPR014824">
    <property type="entry name" value="Nfu/NifU_N"/>
</dbReference>
<dbReference type="RefSeq" id="WP_066770920.1">
    <property type="nucleotide sequence ID" value="NZ_CP013244.1"/>
</dbReference>
<dbReference type="InterPro" id="IPR035433">
    <property type="entry name" value="NFU1-like"/>
</dbReference>
<dbReference type="STRING" id="1759059.ATE48_10095"/>
<protein>
    <submittedName>
        <fullName evidence="3">Iron transporter</fullName>
    </submittedName>
</protein>
<dbReference type="Pfam" id="PF08712">
    <property type="entry name" value="Nfu_N"/>
    <property type="match status" value="1"/>
</dbReference>
<evidence type="ECO:0000256" key="1">
    <source>
        <dbReference type="ARBA" id="ARBA00006420"/>
    </source>
</evidence>
<comment type="similarity">
    <text evidence="1">Belongs to the NifU family.</text>
</comment>
<name>A0A1B1AI57_9PROT</name>
<dbReference type="FunFam" id="3.30.300.130:FF:000001">
    <property type="entry name" value="NFU1 iron-sulfur cluster scaffold"/>
    <property type="match status" value="1"/>
</dbReference>
<proteinExistence type="inferred from homology"/>
<dbReference type="GO" id="GO:0051536">
    <property type="term" value="F:iron-sulfur cluster binding"/>
    <property type="evidence" value="ECO:0007669"/>
    <property type="project" value="InterPro"/>
</dbReference>
<dbReference type="SUPFAM" id="SSF110836">
    <property type="entry name" value="Hypothetical protein SAV1430"/>
    <property type="match status" value="1"/>
</dbReference>
<dbReference type="SMART" id="SM00932">
    <property type="entry name" value="Nfu_N"/>
    <property type="match status" value="1"/>
</dbReference>